<reference evidence="6 7" key="1">
    <citation type="journal article" date="2015" name="ISME J.">
        <title>Draft Genome Sequence of Streptomyces incarnatus NRRL8089, which Produces the Nucleoside Antibiotic Sinefungin.</title>
        <authorList>
            <person name="Oshima K."/>
            <person name="Hattori M."/>
            <person name="Shimizu H."/>
            <person name="Fukuda K."/>
            <person name="Nemoto M."/>
            <person name="Inagaki K."/>
            <person name="Tamura T."/>
        </authorList>
    </citation>
    <scope>NUCLEOTIDE SEQUENCE [LARGE SCALE GENOMIC DNA]</scope>
    <source>
        <strain evidence="6 7">NRRL 8089</strain>
    </source>
</reference>
<protein>
    <recommendedName>
        <fullName evidence="5">Carrier domain-containing protein</fullName>
    </recommendedName>
</protein>
<dbReference type="SUPFAM" id="SSF53474">
    <property type="entry name" value="alpha/beta-Hydrolases"/>
    <property type="match status" value="1"/>
</dbReference>
<evidence type="ECO:0000256" key="1">
    <source>
        <dbReference type="ARBA" id="ARBA00001957"/>
    </source>
</evidence>
<dbReference type="PROSITE" id="PS50075">
    <property type="entry name" value="CARRIER"/>
    <property type="match status" value="2"/>
</dbReference>
<dbReference type="Gene3D" id="3.40.50.1820">
    <property type="entry name" value="alpha/beta hydrolase"/>
    <property type="match status" value="1"/>
</dbReference>
<dbReference type="InterPro" id="IPR001242">
    <property type="entry name" value="Condensation_dom"/>
</dbReference>
<dbReference type="InterPro" id="IPR025110">
    <property type="entry name" value="AMP-bd_C"/>
</dbReference>
<dbReference type="PROSITE" id="PS00012">
    <property type="entry name" value="PHOSPHOPANTETHEINE"/>
    <property type="match status" value="1"/>
</dbReference>
<dbReference type="CDD" id="cd19531">
    <property type="entry name" value="LCL_NRPS-like"/>
    <property type="match status" value="1"/>
</dbReference>
<dbReference type="SUPFAM" id="SSF47336">
    <property type="entry name" value="ACP-like"/>
    <property type="match status" value="2"/>
</dbReference>
<evidence type="ECO:0000313" key="6">
    <source>
        <dbReference type="EMBL" id="AKJ15917.1"/>
    </source>
</evidence>
<evidence type="ECO:0000313" key="7">
    <source>
        <dbReference type="Proteomes" id="UP000035366"/>
    </source>
</evidence>
<evidence type="ECO:0000256" key="3">
    <source>
        <dbReference type="ARBA" id="ARBA00022553"/>
    </source>
</evidence>
<dbReference type="InterPro" id="IPR045851">
    <property type="entry name" value="AMP-bd_C_sf"/>
</dbReference>
<dbReference type="PROSITE" id="PS00455">
    <property type="entry name" value="AMP_BINDING"/>
    <property type="match status" value="2"/>
</dbReference>
<dbReference type="InterPro" id="IPR020845">
    <property type="entry name" value="AMP-binding_CS"/>
</dbReference>
<dbReference type="CDD" id="cd05930">
    <property type="entry name" value="A_NRPS"/>
    <property type="match status" value="2"/>
</dbReference>
<dbReference type="InterPro" id="IPR036736">
    <property type="entry name" value="ACP-like_sf"/>
</dbReference>
<dbReference type="NCBIfam" id="TIGR01733">
    <property type="entry name" value="AA-adenyl-dom"/>
    <property type="match status" value="2"/>
</dbReference>
<dbReference type="RefSeq" id="WP_208904018.1">
    <property type="nucleotide sequence ID" value="NZ_CP011499.1"/>
</dbReference>
<name>A0ABM5TXP9_9ACTN</name>
<evidence type="ECO:0000256" key="4">
    <source>
        <dbReference type="SAM" id="MobiDB-lite"/>
    </source>
</evidence>
<sequence length="2397" mass="255452">MTLHPPAALAEPTLAAALETAYHEHRTSDAVVTASGSLTYQDLAEKARAVAAGVRAAGPAPSAPAGQAPIVAVVLERSPEFVASVLGVLAAGAVYLPLDPDAPDAFLRDVFAEARPALVVTTADRAARLREHTTAPVRAYQDLIAQQPAAPAADPAVDPSQPAYVIYTSGSTGAPKGVLVPHSALLNSTAARADRFGAAGRVLLLHSPAFDLTTGVLFWTLLTGGTLIIDPVGLTDVARTVDLVHEHRVTQLIYPASLYSVFLDRAASRPPTTLKAVGVGSERWSPAVIERHARLLPDTSLFNEFGPTEACVVSSYGLVYDAATGQQMPMTIGRPVRNTGYLLLDAGGRPTTGSGELVITGANLALGYLNRPELTAERFVTVDGERAYRTGDLVQQDPSGSFVFLERADRQVQVGGHRVEPGHVESVLMEHPRILQTHVTGRAAASASGSTSLVAYLVPVPDAGPGPSAPGSGADGADEASLLADCDRYLRERVPAYLVPSAYVVLHELPRTAAGKIDQARLPDPAAALAGARPADALEEQLAAAAAAILGVPDVPVDRSLLLLGANSLALIQLAAVVAGEHAVDLPVSALFATPTITDIAALVRAGAPSDRPRIQPGTAPTETGPEGAAGYPLSGQQEQIWVLTQLTPDALAYNTQFSLRMHGPVDITALQRALSHIVARHEILRSTFHDGSNGPIQVVHEPWQAKVEVVDLTGLPEQDRDTELTARMRAEVAVGFDVATLPLVRWSLFRLAPDEWRLLQVEHHFAHDGWSAQLFLAELRDAYDAIVAGRQPQLPVLPVQYRDFAAWHHAWRSSGDYADQVAYWRHELSGCPRDGATFAADRSRPVARSYRGGRLSAHIPAEVMKGLDELAARHEVSRFAVFLSAFALQVWQHTGEEDIVLGSALVNRRQPGTDRLLGMFVNALPLRVRIDPAGSLSELLRATMNVVLGAQDHQELPLLDLLARLDLPRDPGRNPLFNLMFAFHDTPRPHLQMGPVQASLVIEHNASAKGDINVVCVPDPRLPDGSGLGGMTILWEYDTDLFDADTARELLDGFETVLGLLSCAADEPVRELDLLGAAQTRHVLAMSTGPADEVPFGTLHAGFAASVADRPDAVALEHAGSSWTYRQLDRHVRDLQHRLTEAGLTAGAVVAITCPAGLGLVAAILATLRAGALYVCIDPSQPPARTSAMYEDAAPSVVVADRAALPGAAPSGAPAGVPVVYADDLPDGTAPDTGAPTDADVRPTDGAYLVYTSGSTGTPKAVLTSHANACAAVHARTRYLQAAGTDCGAPVKTLITLPVIFDVAPHMMLWTLWSGGTIVVPDTADHARDPDRIRALIERCEVTHVNFTASFYRQLVRTLPAGRQSRLRVVAIGGEACSPDDISEHAVRLPDAALDNEYGPTEGTVWCSAERLYPAAPGAETRVSVGGPLANYRMVVLDSDGRLLPAGAAGELYIGGPGVAVGYHRRPELTAERFLVPAAGPLAGQRLYRTGDRVRLRAGKFEILGRLDDQVKIRGFRVELGEVTACLLKHPDIADAAVLLGESRGTQRLIAYVAVPAGSAVGPEHLREWAAQRLPSYMLPASFVLMDRLPRTSTGKIQASQLPEPPEQTGSGPAAEPETPRQRLLLQVWRDTLQQPRTGLDDDFFACGGDSLQAIRAAARARALGVDVSVADLLTAPTVRALDHLITHRPDRDVLAVTERRPGGTVLPLTAIQAWFFDQRFANPDHFHQARLFEMADDGDPETLCAALGWVIRRHDAFRTRFTRDGDTWRAVLDEEPAGDLLSQHTVPDGEQPLEQRLDALLRALHRQIDIAGGRLADFALVRDPGSSRTWVYLIAHHLIVDVVSWQILTDDIEWAHRALREGRDLPDGAAPGIPAEATAAPAPETHWETLAKAHKPVLSGAGKAAAAAGAADRIRVSSRLSHRVATYLGQETRRLHDIGAQSVLLAALHRALAPHSDGPDLYVWLEGHGRTQSGEGGPENAVGWLTSLYPALLTDLDADPARLVDAAAAVDRQLAAVPDAGIGFGRARYLHPHSPLGRQLSSVASPQVTFNYLGGHQLPADDYVLRPAAAPEAATIAAANVLPTPLDVTVAPAADGTVICRLSVDPALLSAEEAAQVADRFAAEVERAARIVPLTTAPVDRPARTLFMIHPVDGRIDWYAPIAGVLGRGWDCYGLPHDYTCESTTMQALARRYLDQIRAAMPSGPYTLAGWCMGAPLIYEIARQAHTDGDGDRIDDLIVMDPTPAEPPANPDAALVDHAHVELPHQTKPAIAEGLAATRQLPIPERAAALVDLLGPAGPGALDHQLLGKLRMRLSFHAAMDAWRPTGQVPRMTMCLPEVVTAGHENAPEGWRPLGATVAVTTIPGDHVSMLSAGELRQALGPAAAGRPQHTGEGS</sequence>
<accession>A0ABM5TXP9</accession>
<feature type="domain" description="Carrier" evidence="5">
    <location>
        <begin position="1617"/>
        <end position="1691"/>
    </location>
</feature>
<feature type="domain" description="Carrier" evidence="5">
    <location>
        <begin position="533"/>
        <end position="608"/>
    </location>
</feature>
<dbReference type="InterPro" id="IPR000873">
    <property type="entry name" value="AMP-dep_synth/lig_dom"/>
</dbReference>
<dbReference type="Pfam" id="PF13193">
    <property type="entry name" value="AMP-binding_C"/>
    <property type="match status" value="2"/>
</dbReference>
<dbReference type="Pfam" id="PF00550">
    <property type="entry name" value="PP-binding"/>
    <property type="match status" value="2"/>
</dbReference>
<keyword evidence="6" id="KW-0614">Plasmid</keyword>
<dbReference type="InterPro" id="IPR029058">
    <property type="entry name" value="AB_hydrolase_fold"/>
</dbReference>
<evidence type="ECO:0000256" key="2">
    <source>
        <dbReference type="ARBA" id="ARBA00022450"/>
    </source>
</evidence>
<keyword evidence="7" id="KW-1185">Reference proteome</keyword>
<dbReference type="InterPro" id="IPR010071">
    <property type="entry name" value="AA_adenyl_dom"/>
</dbReference>
<dbReference type="InterPro" id="IPR020806">
    <property type="entry name" value="PKS_PP-bd"/>
</dbReference>
<dbReference type="InterPro" id="IPR001031">
    <property type="entry name" value="Thioesterase"/>
</dbReference>
<geneLocation type="plasmid" evidence="6 7">
    <name>unnamed_2</name>
</geneLocation>
<dbReference type="Gene3D" id="3.30.300.30">
    <property type="match status" value="2"/>
</dbReference>
<dbReference type="InterPro" id="IPR023213">
    <property type="entry name" value="CAT-like_dom_sf"/>
</dbReference>
<dbReference type="Proteomes" id="UP000035366">
    <property type="component" value="Plasmid unnamed_2"/>
</dbReference>
<dbReference type="Pfam" id="PF00501">
    <property type="entry name" value="AMP-binding"/>
    <property type="match status" value="2"/>
</dbReference>
<dbReference type="Gene3D" id="3.30.559.30">
    <property type="entry name" value="Nonribosomal peptide synthetase, condensation domain"/>
    <property type="match status" value="2"/>
</dbReference>
<gene>
    <name evidence="6" type="ORF">ABB07_39630</name>
</gene>
<dbReference type="Gene3D" id="3.30.559.10">
    <property type="entry name" value="Chloramphenicol acetyltransferase-like domain"/>
    <property type="match status" value="2"/>
</dbReference>
<proteinExistence type="predicted"/>
<dbReference type="SUPFAM" id="SSF52777">
    <property type="entry name" value="CoA-dependent acyltransferases"/>
    <property type="match status" value="4"/>
</dbReference>
<evidence type="ECO:0000259" key="5">
    <source>
        <dbReference type="PROSITE" id="PS50075"/>
    </source>
</evidence>
<dbReference type="InterPro" id="IPR009081">
    <property type="entry name" value="PP-bd_ACP"/>
</dbReference>
<keyword evidence="3" id="KW-0597">Phosphoprotein</keyword>
<dbReference type="Pfam" id="PF00975">
    <property type="entry name" value="Thioesterase"/>
    <property type="match status" value="1"/>
</dbReference>
<dbReference type="InterPro" id="IPR006162">
    <property type="entry name" value="Ppantetheine_attach_site"/>
</dbReference>
<dbReference type="SUPFAM" id="SSF56801">
    <property type="entry name" value="Acetyl-CoA synthetase-like"/>
    <property type="match status" value="2"/>
</dbReference>
<dbReference type="Gene3D" id="1.10.1200.10">
    <property type="entry name" value="ACP-like"/>
    <property type="match status" value="2"/>
</dbReference>
<dbReference type="PANTHER" id="PTHR45527:SF1">
    <property type="entry name" value="FATTY ACID SYNTHASE"/>
    <property type="match status" value="1"/>
</dbReference>
<dbReference type="SMART" id="SM00823">
    <property type="entry name" value="PKS_PP"/>
    <property type="match status" value="2"/>
</dbReference>
<feature type="region of interest" description="Disordered" evidence="4">
    <location>
        <begin position="608"/>
        <end position="631"/>
    </location>
</feature>
<dbReference type="Pfam" id="PF00668">
    <property type="entry name" value="Condensation"/>
    <property type="match status" value="2"/>
</dbReference>
<organism evidence="6 7">
    <name type="scientific">Streptomyces incarnatus</name>
    <dbReference type="NCBI Taxonomy" id="665007"/>
    <lineage>
        <taxon>Bacteria</taxon>
        <taxon>Bacillati</taxon>
        <taxon>Actinomycetota</taxon>
        <taxon>Actinomycetes</taxon>
        <taxon>Kitasatosporales</taxon>
        <taxon>Streptomycetaceae</taxon>
        <taxon>Streptomyces</taxon>
    </lineage>
</organism>
<dbReference type="InterPro" id="IPR042099">
    <property type="entry name" value="ANL_N_sf"/>
</dbReference>
<keyword evidence="2" id="KW-0596">Phosphopantetheine</keyword>
<dbReference type="EMBL" id="CP011499">
    <property type="protein sequence ID" value="AKJ15917.1"/>
    <property type="molecule type" value="Genomic_DNA"/>
</dbReference>
<dbReference type="PANTHER" id="PTHR45527">
    <property type="entry name" value="NONRIBOSOMAL PEPTIDE SYNTHETASE"/>
    <property type="match status" value="1"/>
</dbReference>
<feature type="region of interest" description="Disordered" evidence="4">
    <location>
        <begin position="1597"/>
        <end position="1621"/>
    </location>
</feature>
<dbReference type="Gene3D" id="3.40.50.12780">
    <property type="entry name" value="N-terminal domain of ligase-like"/>
    <property type="match status" value="2"/>
</dbReference>
<comment type="cofactor">
    <cofactor evidence="1">
        <name>pantetheine 4'-phosphate</name>
        <dbReference type="ChEBI" id="CHEBI:47942"/>
    </cofactor>
</comment>